<dbReference type="AlphaFoldDB" id="A0A0R3S1A7"/>
<evidence type="ECO:0000313" key="3">
    <source>
        <dbReference type="Proteomes" id="UP000050640"/>
    </source>
</evidence>
<keyword evidence="3" id="KW-1185">Reference proteome</keyword>
<feature type="domain" description="RYYR-CCHC" evidence="2">
    <location>
        <begin position="211"/>
        <end position="286"/>
    </location>
</feature>
<dbReference type="WBParaSite" id="EEL_0000844301-mRNA-1">
    <property type="protein sequence ID" value="EEL_0000844301-mRNA-1"/>
    <property type="gene ID" value="EEL_0000844301"/>
</dbReference>
<sequence length="599" mass="67608">MEGKNTHPIQEVNVDNAQHTVSQSVQRIITDNMQQESADSVQQHAACLTVQDGRQAFNTRTTVTTDALAEDQIVCSKTAEADVSNRPDGQILNVQDSQEPETTWQDDEHEFETQMSLLNKEWRSPEVNEVMTKLLKGELSFAEAADQISVILGHEINVASVRNRALYYSDLSQLGQSSNRKECEDDGEKEGNIVEKRPGAPEKLGPGFYEVIRNLRGHLNSIAIKEPQSNGVRIYRRSTTRHYYSYYRCSTCDHLSRHEDCRPSPIIKMVSDTIVGEPFPLHRAECKPISLSQLRAMQTDRENRQEVINEMMTPFEAWSKGDLRALLEEARKVSQLARQHPQWKKVKYRPRNENETHPYARPCGETLVSYEEKIRKKLNKQLKRPDSRASSVVSERFGAQTPTDDEWSFARRGQDGRTFVTDESQSLISDLTEVPDADGLLSEERVHIEQSRISMEGTPELNKTGKFSYASRDSGEPVNNFGDINQTIVGGQIPASETGAESGTTTVVSMGTSKVCSASDCSNRVTVLADDGRRDIIRETNRKLFMVDDEHLLKLFRRCPDCGGQLKTLALSSRKAIPTVRYKCQGICEEGIWFGYEPK</sequence>
<reference evidence="4" key="1">
    <citation type="submission" date="2017-02" db="UniProtKB">
        <authorList>
            <consortium name="WormBaseParasite"/>
        </authorList>
    </citation>
    <scope>IDENTIFICATION</scope>
</reference>
<proteinExistence type="predicted"/>
<feature type="region of interest" description="Disordered" evidence="1">
    <location>
        <begin position="177"/>
        <end position="201"/>
    </location>
</feature>
<evidence type="ECO:0000259" key="2">
    <source>
        <dbReference type="Pfam" id="PF23674"/>
    </source>
</evidence>
<protein>
    <submittedName>
        <fullName evidence="4">CCHC-type domain-containing protein</fullName>
    </submittedName>
</protein>
<evidence type="ECO:0000313" key="4">
    <source>
        <dbReference type="WBParaSite" id="EEL_0000844301-mRNA-1"/>
    </source>
</evidence>
<dbReference type="Pfam" id="PF23674">
    <property type="entry name" value="RYYR-CCHC"/>
    <property type="match status" value="1"/>
</dbReference>
<dbReference type="InterPro" id="IPR057001">
    <property type="entry name" value="RYYR-CCHC"/>
</dbReference>
<accession>A0A0R3S1A7</accession>
<organism evidence="3 4">
    <name type="scientific">Elaeophora elaphi</name>
    <dbReference type="NCBI Taxonomy" id="1147741"/>
    <lineage>
        <taxon>Eukaryota</taxon>
        <taxon>Metazoa</taxon>
        <taxon>Ecdysozoa</taxon>
        <taxon>Nematoda</taxon>
        <taxon>Chromadorea</taxon>
        <taxon>Rhabditida</taxon>
        <taxon>Spirurina</taxon>
        <taxon>Spiruromorpha</taxon>
        <taxon>Filarioidea</taxon>
        <taxon>Onchocercidae</taxon>
        <taxon>Elaeophora</taxon>
    </lineage>
</organism>
<name>A0A0R3S1A7_9BILA</name>
<evidence type="ECO:0000256" key="1">
    <source>
        <dbReference type="SAM" id="MobiDB-lite"/>
    </source>
</evidence>
<dbReference type="Proteomes" id="UP000050640">
    <property type="component" value="Unplaced"/>
</dbReference>
<feature type="compositionally biased region" description="Basic and acidic residues" evidence="1">
    <location>
        <begin position="179"/>
        <end position="200"/>
    </location>
</feature>